<dbReference type="RefSeq" id="XP_017885146.1">
    <property type="nucleotide sequence ID" value="XM_018029657.2"/>
</dbReference>
<dbReference type="PANTHER" id="PTHR14710:SF2">
    <property type="entry name" value="GEM-ASSOCIATED PROTEIN 6"/>
    <property type="match status" value="1"/>
</dbReference>
<dbReference type="GO" id="GO:0005634">
    <property type="term" value="C:nucleus"/>
    <property type="evidence" value="ECO:0007669"/>
    <property type="project" value="InterPro"/>
</dbReference>
<dbReference type="Gene3D" id="2.30.30.100">
    <property type="match status" value="1"/>
</dbReference>
<dbReference type="PROSITE" id="PS52001">
    <property type="entry name" value="AD"/>
    <property type="match status" value="1"/>
</dbReference>
<dbReference type="GO" id="GO:0000245">
    <property type="term" value="P:spliceosomal complex assembly"/>
    <property type="evidence" value="ECO:0007669"/>
    <property type="project" value="InterPro"/>
</dbReference>
<sequence length="171" mass="19109">MEQDLHFSHEVYKNDPLLFKSYIGMEVDILTVDGDTISGIAYTVDPVSKSVVVVSLPEGRQRTGLKIVFGHTIKSISICSNEPCRRRQIPELFTNAPKDIVRTMLETRKAAAIGILVENRFPVKEQNDILTIEDVLSIKPPYEPTDCISANSIILSRIQNILSRIPTNSTV</sequence>
<dbReference type="GO" id="GO:0000387">
    <property type="term" value="P:spliceosomal snRNP assembly"/>
    <property type="evidence" value="ECO:0007669"/>
    <property type="project" value="TreeGrafter"/>
</dbReference>
<proteinExistence type="predicted"/>
<name>A0AAJ7J565_9HYME</name>
<evidence type="ECO:0000313" key="2">
    <source>
        <dbReference type="Proteomes" id="UP000694925"/>
    </source>
</evidence>
<dbReference type="AlphaFoldDB" id="A0AAJ7J565"/>
<dbReference type="GeneID" id="108628015"/>
<dbReference type="GO" id="GO:0032797">
    <property type="term" value="C:SMN complex"/>
    <property type="evidence" value="ECO:0007669"/>
    <property type="project" value="TreeGrafter"/>
</dbReference>
<dbReference type="InterPro" id="IPR047574">
    <property type="entry name" value="AD"/>
</dbReference>
<dbReference type="PANTHER" id="PTHR14710">
    <property type="entry name" value="GEM-ASSOCIATED PROTEIN 6"/>
    <property type="match status" value="1"/>
</dbReference>
<dbReference type="Pfam" id="PF06372">
    <property type="entry name" value="Gemin6"/>
    <property type="match status" value="1"/>
</dbReference>
<dbReference type="Proteomes" id="UP000694925">
    <property type="component" value="Unplaced"/>
</dbReference>
<evidence type="ECO:0000313" key="3">
    <source>
        <dbReference type="RefSeq" id="XP_017885146.1"/>
    </source>
</evidence>
<dbReference type="KEGG" id="ccal:108628015"/>
<dbReference type="Pfam" id="PF20417">
    <property type="entry name" value="Gemin6_C"/>
    <property type="match status" value="1"/>
</dbReference>
<accession>A0AAJ7J565</accession>
<dbReference type="InterPro" id="IPR046856">
    <property type="entry name" value="Gemin6_C"/>
</dbReference>
<dbReference type="InterPro" id="IPR009422">
    <property type="entry name" value="Gemin6"/>
</dbReference>
<dbReference type="InterPro" id="IPR046857">
    <property type="entry name" value="Gemin6_Sm-like_dom"/>
</dbReference>
<protein>
    <submittedName>
        <fullName evidence="3">Gem-associated protein 6-like</fullName>
    </submittedName>
</protein>
<gene>
    <name evidence="3" type="primary">LOC108628015</name>
</gene>
<evidence type="ECO:0000259" key="1">
    <source>
        <dbReference type="PROSITE" id="PS52001"/>
    </source>
</evidence>
<organism evidence="2 3">
    <name type="scientific">Ceratina calcarata</name>
    <dbReference type="NCBI Taxonomy" id="156304"/>
    <lineage>
        <taxon>Eukaryota</taxon>
        <taxon>Metazoa</taxon>
        <taxon>Ecdysozoa</taxon>
        <taxon>Arthropoda</taxon>
        <taxon>Hexapoda</taxon>
        <taxon>Insecta</taxon>
        <taxon>Pterygota</taxon>
        <taxon>Neoptera</taxon>
        <taxon>Endopterygota</taxon>
        <taxon>Hymenoptera</taxon>
        <taxon>Apocrita</taxon>
        <taxon>Aculeata</taxon>
        <taxon>Apoidea</taxon>
        <taxon>Anthophila</taxon>
        <taxon>Apidae</taxon>
        <taxon>Ceratina</taxon>
        <taxon>Zadontomerus</taxon>
    </lineage>
</organism>
<keyword evidence="2" id="KW-1185">Reference proteome</keyword>
<reference evidence="3" key="1">
    <citation type="submission" date="2025-08" db="UniProtKB">
        <authorList>
            <consortium name="RefSeq"/>
        </authorList>
    </citation>
    <scope>IDENTIFICATION</scope>
    <source>
        <tissue evidence="3">Whole body</tissue>
    </source>
</reference>
<feature type="domain" description="AD" evidence="1">
    <location>
        <begin position="74"/>
        <end position="170"/>
    </location>
</feature>